<gene>
    <name evidence="1" type="ORF">Vbra_18103</name>
</gene>
<name>A0A0G4GKJ2_VITBC</name>
<protein>
    <submittedName>
        <fullName evidence="1">Uncharacterized protein</fullName>
    </submittedName>
</protein>
<sequence>MADSLTAVSRCWVIWSFPCGPRPSNGLFGIPSRIGDTRFGGSRRTESFLSPQHLCFEGRALLPSLSLADSLTVVSR</sequence>
<dbReference type="VEuPathDB" id="CryptoDB:Vbra_18103"/>
<organism evidence="1 2">
    <name type="scientific">Vitrella brassicaformis (strain CCMP3155)</name>
    <dbReference type="NCBI Taxonomy" id="1169540"/>
    <lineage>
        <taxon>Eukaryota</taxon>
        <taxon>Sar</taxon>
        <taxon>Alveolata</taxon>
        <taxon>Colpodellida</taxon>
        <taxon>Vitrellaceae</taxon>
        <taxon>Vitrella</taxon>
    </lineage>
</organism>
<proteinExistence type="predicted"/>
<dbReference type="EMBL" id="CDMY01000698">
    <property type="protein sequence ID" value="CEM30512.1"/>
    <property type="molecule type" value="Genomic_DNA"/>
</dbReference>
<dbReference type="InParanoid" id="A0A0G4GKJ2"/>
<evidence type="ECO:0000313" key="1">
    <source>
        <dbReference type="EMBL" id="CEM30512.1"/>
    </source>
</evidence>
<reference evidence="1 2" key="1">
    <citation type="submission" date="2014-11" db="EMBL/GenBank/DDBJ databases">
        <authorList>
            <person name="Zhu J."/>
            <person name="Qi W."/>
            <person name="Song R."/>
        </authorList>
    </citation>
    <scope>NUCLEOTIDE SEQUENCE [LARGE SCALE GENOMIC DNA]</scope>
</reference>
<dbReference type="AlphaFoldDB" id="A0A0G4GKJ2"/>
<evidence type="ECO:0000313" key="2">
    <source>
        <dbReference type="Proteomes" id="UP000041254"/>
    </source>
</evidence>
<keyword evidence="2" id="KW-1185">Reference proteome</keyword>
<accession>A0A0G4GKJ2</accession>
<dbReference type="Proteomes" id="UP000041254">
    <property type="component" value="Unassembled WGS sequence"/>
</dbReference>